<evidence type="ECO:0000256" key="2">
    <source>
        <dbReference type="SAM" id="SignalP"/>
    </source>
</evidence>
<accession>A0A366H0F6</accession>
<feature type="compositionally biased region" description="Low complexity" evidence="1">
    <location>
        <begin position="41"/>
        <end position="53"/>
    </location>
</feature>
<dbReference type="Pfam" id="PF07583">
    <property type="entry name" value="PSCyt2"/>
    <property type="match status" value="1"/>
</dbReference>
<dbReference type="AlphaFoldDB" id="A0A366H0F6"/>
<proteinExistence type="predicted"/>
<feature type="signal peptide" evidence="2">
    <location>
        <begin position="1"/>
        <end position="28"/>
    </location>
</feature>
<dbReference type="PROSITE" id="PS51257">
    <property type="entry name" value="PROKAR_LIPOPROTEIN"/>
    <property type="match status" value="1"/>
</dbReference>
<keyword evidence="2" id="KW-0732">Signal</keyword>
<reference evidence="5 6" key="1">
    <citation type="submission" date="2018-06" db="EMBL/GenBank/DDBJ databases">
        <title>Genomic Encyclopedia of Type Strains, Phase IV (KMG-IV): sequencing the most valuable type-strain genomes for metagenomic binning, comparative biology and taxonomic classification.</title>
        <authorList>
            <person name="Goeker M."/>
        </authorList>
    </citation>
    <scope>NUCLEOTIDE SEQUENCE [LARGE SCALE GENOMIC DNA]</scope>
    <source>
        <strain evidence="5 6">DSM 25532</strain>
    </source>
</reference>
<evidence type="ECO:0000256" key="1">
    <source>
        <dbReference type="SAM" id="MobiDB-lite"/>
    </source>
</evidence>
<protein>
    <submittedName>
        <fullName evidence="5">Cytochrome c5</fullName>
    </submittedName>
</protein>
<name>A0A366H0F6_9BACT</name>
<comment type="caution">
    <text evidence="5">The sequence shown here is derived from an EMBL/GenBank/DDBJ whole genome shotgun (WGS) entry which is preliminary data.</text>
</comment>
<dbReference type="PANTHER" id="PTHR35889:SF3">
    <property type="entry name" value="F-BOX DOMAIN-CONTAINING PROTEIN"/>
    <property type="match status" value="1"/>
</dbReference>
<feature type="region of interest" description="Disordered" evidence="1">
    <location>
        <begin position="34"/>
        <end position="94"/>
    </location>
</feature>
<dbReference type="EMBL" id="QNRR01000023">
    <property type="protein sequence ID" value="RBP35325.1"/>
    <property type="molecule type" value="Genomic_DNA"/>
</dbReference>
<feature type="domain" description="DUF1553" evidence="4">
    <location>
        <begin position="384"/>
        <end position="499"/>
    </location>
</feature>
<dbReference type="PANTHER" id="PTHR35889">
    <property type="entry name" value="CYCLOINULO-OLIGOSACCHARIDE FRUCTANOTRANSFERASE-RELATED"/>
    <property type="match status" value="1"/>
</dbReference>
<sequence length="808" mass="90537">MRKIRYPKVLRNALTASAVLAFACSLNAAKPDAAAKEDAKPATPATAEAAAKPAEAKPKKKEKGAKAAQRREGGQTLTDHLKTPPSISAKSTVKPEVQATAAKIDELVAAKLADEKIQPNAEITDETFVRRIYLDIAGRVPTKAETEAFLQSKETDKRAKLIDKLLAGDGYVQNFFNFWADVLRVKTGILPGGQGRDTGNSYIKYLKDSLRANKPYDRLVRELLTADGSSYENGAIGYYMRDYNMPLDNMAVTTQIFLGTQMVCAQCHNHPFDKWSQMDYYQMAAHSNGMTGVNNLANQADVERFMTSQGIKGDDRRPMNKAITEIIFRLRFNHVYALDRTLRLPTDYQYKDAQPKAAIEPMIPASFSKDGKIAKEGEAPILAYSQWMTAKENPRFTLVVANRLWKKVFGMGVIDPVDELTDSTVPSNPQLMEFLEKTMKDVDYDMKSYLRILFNTKTYQRAAFGQDVELGATYHFPGPLLRRMSAEQIWDSLVTLMKENPDEASPDTYLETMRGLTRIEWMDRTVTALTPAELIEGAKKVSEYSKELTADVQAKTAALKESKDEEAIRAAKDAAKTQRAKIYAKADEIVFEEGFQKLAKMGQDDKAALAKKTDPQFANQVTGAVKHYGRIPTMEEAIGYVLKGQRDAVANATKERREREMTEWHVTKGPSRQAFNAFADYRDRNVLRASDLRNPAPNGHFLRLYGQSDREVVDNANRDASVMQALTMMNGSLFRNMTSPYSVISRNMNQSADRDAVIDTVYLSLLSRKATDEEKALLRPILEEGKGAEGRGDLLWTVLNTRQFLFIE</sequence>
<dbReference type="OrthoDB" id="9764302at2"/>
<organism evidence="5 6">
    <name type="scientific">Roseimicrobium gellanilyticum</name>
    <dbReference type="NCBI Taxonomy" id="748857"/>
    <lineage>
        <taxon>Bacteria</taxon>
        <taxon>Pseudomonadati</taxon>
        <taxon>Verrucomicrobiota</taxon>
        <taxon>Verrucomicrobiia</taxon>
        <taxon>Verrucomicrobiales</taxon>
        <taxon>Verrucomicrobiaceae</taxon>
        <taxon>Roseimicrobium</taxon>
    </lineage>
</organism>
<evidence type="ECO:0000313" key="6">
    <source>
        <dbReference type="Proteomes" id="UP000253426"/>
    </source>
</evidence>
<evidence type="ECO:0000259" key="4">
    <source>
        <dbReference type="Pfam" id="PF07587"/>
    </source>
</evidence>
<dbReference type="Pfam" id="PF07587">
    <property type="entry name" value="PSD1"/>
    <property type="match status" value="1"/>
</dbReference>
<evidence type="ECO:0000313" key="5">
    <source>
        <dbReference type="EMBL" id="RBP35325.1"/>
    </source>
</evidence>
<feature type="domain" description="DUF1549" evidence="3">
    <location>
        <begin position="103"/>
        <end position="286"/>
    </location>
</feature>
<evidence type="ECO:0000259" key="3">
    <source>
        <dbReference type="Pfam" id="PF07583"/>
    </source>
</evidence>
<dbReference type="InterPro" id="IPR011444">
    <property type="entry name" value="DUF1549"/>
</dbReference>
<dbReference type="Proteomes" id="UP000253426">
    <property type="component" value="Unassembled WGS sequence"/>
</dbReference>
<gene>
    <name evidence="5" type="ORF">DES53_12321</name>
</gene>
<dbReference type="RefSeq" id="WP_113962403.1">
    <property type="nucleotide sequence ID" value="NZ_QNRR01000023.1"/>
</dbReference>
<keyword evidence="6" id="KW-1185">Reference proteome</keyword>
<feature type="chain" id="PRO_5016892929" evidence="2">
    <location>
        <begin position="29"/>
        <end position="808"/>
    </location>
</feature>
<dbReference type="InterPro" id="IPR022655">
    <property type="entry name" value="DUF1553"/>
</dbReference>